<dbReference type="EMBL" id="JAXGFP010000007">
    <property type="protein sequence ID" value="MEG3184978.1"/>
    <property type="molecule type" value="Genomic_DNA"/>
</dbReference>
<keyword evidence="4 6" id="KW-1005">Bacterial flagellum biogenesis</keyword>
<gene>
    <name evidence="7" type="primary">fliS</name>
    <name evidence="7" type="ORF">SNE34_13270</name>
</gene>
<evidence type="ECO:0000313" key="7">
    <source>
        <dbReference type="EMBL" id="MEG3184978.1"/>
    </source>
</evidence>
<dbReference type="InterPro" id="IPR003713">
    <property type="entry name" value="FliS"/>
</dbReference>
<sequence length="142" mass="14629">MLMTSAHFANQYRQTGVSSAVLDADPHKLIALMLAGARERARLAVACLERGDLPRKAQAITDASAIIGGLNGALNLEAGGEIADGLHALYDYAQRRLLDANAGNDAAPLLEVDGLLGDIESAWTAIAPVANATARSPAGATP</sequence>
<dbReference type="SUPFAM" id="SSF101116">
    <property type="entry name" value="Flagellar export chaperone FliS"/>
    <property type="match status" value="1"/>
</dbReference>
<dbReference type="Pfam" id="PF02561">
    <property type="entry name" value="FliS"/>
    <property type="match status" value="1"/>
</dbReference>
<dbReference type="CDD" id="cd16098">
    <property type="entry name" value="FliS"/>
    <property type="match status" value="1"/>
</dbReference>
<dbReference type="Proteomes" id="UP001355056">
    <property type="component" value="Unassembled WGS sequence"/>
</dbReference>
<evidence type="ECO:0000256" key="4">
    <source>
        <dbReference type="ARBA" id="ARBA00022795"/>
    </source>
</evidence>
<keyword evidence="7" id="KW-0282">Flagellum</keyword>
<dbReference type="InterPro" id="IPR036584">
    <property type="entry name" value="FliS_sf"/>
</dbReference>
<evidence type="ECO:0000256" key="5">
    <source>
        <dbReference type="ARBA" id="ARBA00023186"/>
    </source>
</evidence>
<evidence type="ECO:0000256" key="1">
    <source>
        <dbReference type="ARBA" id="ARBA00004514"/>
    </source>
</evidence>
<keyword evidence="3 6" id="KW-0963">Cytoplasm</keyword>
<proteinExistence type="inferred from homology"/>
<dbReference type="NCBIfam" id="TIGR00208">
    <property type="entry name" value="fliS"/>
    <property type="match status" value="1"/>
</dbReference>
<accession>A0ABU7Z1P0</accession>
<name>A0ABU7Z1P0_9GAMM</name>
<reference evidence="7 8" key="1">
    <citation type="journal article" date="2016" name="Int. J. Syst. Evol. Microbiol.">
        <title>Lysobacter erysipheiresistens sp. nov., an antagonist of powdery mildew, isolated from tobacco-cultivated soil.</title>
        <authorList>
            <person name="Xie B."/>
            <person name="Li T."/>
            <person name="Lin X."/>
            <person name="Wang C.J."/>
            <person name="Chen Y.J."/>
            <person name="Liu W.J."/>
            <person name="Zhao Z.W."/>
        </authorList>
    </citation>
    <scope>NUCLEOTIDE SEQUENCE [LARGE SCALE GENOMIC DNA]</scope>
    <source>
        <strain evidence="7 8">RS-LYSO-3</strain>
    </source>
</reference>
<comment type="caution">
    <text evidence="7">The sequence shown here is derived from an EMBL/GenBank/DDBJ whole genome shotgun (WGS) entry which is preliminary data.</text>
</comment>
<evidence type="ECO:0000256" key="2">
    <source>
        <dbReference type="ARBA" id="ARBA00008787"/>
    </source>
</evidence>
<protein>
    <recommendedName>
        <fullName evidence="6">Flagellar secretion chaperone FliS</fullName>
    </recommendedName>
</protein>
<keyword evidence="5" id="KW-0143">Chaperone</keyword>
<dbReference type="PANTHER" id="PTHR34773:SF1">
    <property type="entry name" value="FLAGELLAR SECRETION CHAPERONE FLIS"/>
    <property type="match status" value="1"/>
</dbReference>
<evidence type="ECO:0000313" key="8">
    <source>
        <dbReference type="Proteomes" id="UP001355056"/>
    </source>
</evidence>
<dbReference type="PANTHER" id="PTHR34773">
    <property type="entry name" value="FLAGELLAR SECRETION CHAPERONE FLIS"/>
    <property type="match status" value="1"/>
</dbReference>
<dbReference type="Gene3D" id="1.20.120.340">
    <property type="entry name" value="Flagellar protein FliS"/>
    <property type="match status" value="1"/>
</dbReference>
<comment type="subcellular location">
    <subcellularLocation>
        <location evidence="1 6">Cytoplasm</location>
        <location evidence="1 6">Cytosol</location>
    </subcellularLocation>
</comment>
<organism evidence="7 8">
    <name type="scientific">Novilysobacter erysipheiresistens</name>
    <dbReference type="NCBI Taxonomy" id="1749332"/>
    <lineage>
        <taxon>Bacteria</taxon>
        <taxon>Pseudomonadati</taxon>
        <taxon>Pseudomonadota</taxon>
        <taxon>Gammaproteobacteria</taxon>
        <taxon>Lysobacterales</taxon>
        <taxon>Lysobacteraceae</taxon>
        <taxon>Novilysobacter</taxon>
    </lineage>
</organism>
<keyword evidence="7" id="KW-0969">Cilium</keyword>
<dbReference type="PIRSF" id="PIRSF039090">
    <property type="entry name" value="Flis"/>
    <property type="match status" value="1"/>
</dbReference>
<evidence type="ECO:0000256" key="3">
    <source>
        <dbReference type="ARBA" id="ARBA00022490"/>
    </source>
</evidence>
<comment type="similarity">
    <text evidence="2 6">Belongs to the FliS family.</text>
</comment>
<keyword evidence="8" id="KW-1185">Reference proteome</keyword>
<dbReference type="RefSeq" id="WP_332618208.1">
    <property type="nucleotide sequence ID" value="NZ_JAXGFP010000007.1"/>
</dbReference>
<keyword evidence="7" id="KW-0966">Cell projection</keyword>
<evidence type="ECO:0000256" key="6">
    <source>
        <dbReference type="PIRNR" id="PIRNR039090"/>
    </source>
</evidence>